<reference evidence="1" key="1">
    <citation type="submission" date="2009-06" db="EMBL/GenBank/DDBJ databases">
        <title>Complete sequence of Dickeya dadantii Ech703.</title>
        <authorList>
            <consortium name="US DOE Joint Genome Institute"/>
            <person name="Lucas S."/>
            <person name="Copeland A."/>
            <person name="Lapidus A."/>
            <person name="Glavina del Rio T."/>
            <person name="Dalin E."/>
            <person name="Tice H."/>
            <person name="Bruce D."/>
            <person name="Goodwin L."/>
            <person name="Pitluck S."/>
            <person name="Chertkov O."/>
            <person name="Brettin T."/>
            <person name="Detter J.C."/>
            <person name="Han C."/>
            <person name="Larimer F."/>
            <person name="Land M."/>
            <person name="Hauser L."/>
            <person name="Kyrpides N."/>
            <person name="Mikhailova N."/>
            <person name="Balakrishnan V."/>
            <person name="Glasner J."/>
            <person name="Perna N.T."/>
        </authorList>
    </citation>
    <scope>NUCLEOTIDE SEQUENCE [LARGE SCALE GENOMIC DNA]</scope>
    <source>
        <strain evidence="1">Ech703</strain>
    </source>
</reference>
<keyword evidence="2" id="KW-1185">Reference proteome</keyword>
<sequence length="56" mass="6462">MPVGWRRLNKGDDYYGYQMLFHRDVFYQLLTAVFLSICKLNLNEGNNGAGDSSLLF</sequence>
<evidence type="ECO:0000313" key="2">
    <source>
        <dbReference type="Proteomes" id="UP000002734"/>
    </source>
</evidence>
<accession>C6C5M9</accession>
<gene>
    <name evidence="1" type="ordered locus">Dd703_0023</name>
</gene>
<organism evidence="1 2">
    <name type="scientific">Musicola paradisiaca (strain Ech703)</name>
    <name type="common">Dickeya paradisiaca</name>
    <name type="synonym">Dickeya dadantii</name>
    <dbReference type="NCBI Taxonomy" id="579405"/>
    <lineage>
        <taxon>Bacteria</taxon>
        <taxon>Pseudomonadati</taxon>
        <taxon>Pseudomonadota</taxon>
        <taxon>Gammaproteobacteria</taxon>
        <taxon>Enterobacterales</taxon>
        <taxon>Pectobacteriaceae</taxon>
        <taxon>Musicola</taxon>
    </lineage>
</organism>
<name>C6C5M9_MUSP7</name>
<protein>
    <submittedName>
        <fullName evidence="1">Uncharacterized protein</fullName>
    </submittedName>
</protein>
<dbReference type="HOGENOM" id="CLU_3006882_0_0_6"/>
<dbReference type="Proteomes" id="UP000002734">
    <property type="component" value="Chromosome"/>
</dbReference>
<evidence type="ECO:0000313" key="1">
    <source>
        <dbReference type="EMBL" id="ACS83842.1"/>
    </source>
</evidence>
<dbReference type="EMBL" id="CP001654">
    <property type="protein sequence ID" value="ACS83842.1"/>
    <property type="molecule type" value="Genomic_DNA"/>
</dbReference>
<dbReference type="AlphaFoldDB" id="C6C5M9"/>
<proteinExistence type="predicted"/>
<dbReference type="KEGG" id="dda:Dd703_0023"/>